<evidence type="ECO:0008006" key="4">
    <source>
        <dbReference type="Google" id="ProtNLM"/>
    </source>
</evidence>
<feature type="transmembrane region" description="Helical" evidence="1">
    <location>
        <begin position="303"/>
        <end position="321"/>
    </location>
</feature>
<keyword evidence="1" id="KW-0472">Membrane</keyword>
<protein>
    <recommendedName>
        <fullName evidence="4">DoxX family protein</fullName>
    </recommendedName>
</protein>
<sequence>MSIGSYRAYFEGMVGVTTATADRDSARRVDEGSPRTRWNPLTRITFRFAFLYFGLFCVLYPQPLFAFLGWFGANGWLPPDAIIWQVRVLEPVYHWVGRTVFGVDARLIVSGSGDLRILWILLFCVLAVSVAGTLIWSVLDRRRPEYRRLAGWFLLFIRLCVAGQMLGYGVAKLIPTQMAQPGLATLLQPYGDFSPIGVLWSQVGTSPTYEMLLGTAELVGGILLFIPRTAILGAMLALVDMSLVFVMDMAFDVPVKILSGHLMLMSLLLLTPEARRLIHVLVLDRPAGRSTAPYPFHTRRTRLLAALLQIACIPWLLVPLAHTGWKNYHESGDGRPHPPLYGIWSVTDFTRDGHPLPPLLTDENRWQRIVFDAPGTMTYQRMDGRLRDATLMLDPRTHHITLTSGGQHLIEGEGQPDTPSKPLAEFTFQQPTPDRLTLDGTLEGHPVTITLAHVDPDTFRLRSSGFHWIQDNPSF</sequence>
<evidence type="ECO:0000313" key="2">
    <source>
        <dbReference type="EMBL" id="MQY22739.1"/>
    </source>
</evidence>
<dbReference type="AlphaFoldDB" id="A0A7K0DAU7"/>
<evidence type="ECO:0000313" key="3">
    <source>
        <dbReference type="Proteomes" id="UP000438448"/>
    </source>
</evidence>
<feature type="transmembrane region" description="Helical" evidence="1">
    <location>
        <begin position="117"/>
        <end position="139"/>
    </location>
</feature>
<gene>
    <name evidence="2" type="ORF">NRB20_58610</name>
</gene>
<keyword evidence="1" id="KW-0812">Transmembrane</keyword>
<dbReference type="EMBL" id="WEGK01000015">
    <property type="protein sequence ID" value="MQY22739.1"/>
    <property type="molecule type" value="Genomic_DNA"/>
</dbReference>
<feature type="transmembrane region" description="Helical" evidence="1">
    <location>
        <begin position="151"/>
        <end position="171"/>
    </location>
</feature>
<proteinExistence type="predicted"/>
<dbReference type="Proteomes" id="UP000438448">
    <property type="component" value="Unassembled WGS sequence"/>
</dbReference>
<accession>A0A7K0DAU7</accession>
<evidence type="ECO:0000256" key="1">
    <source>
        <dbReference type="SAM" id="Phobius"/>
    </source>
</evidence>
<name>A0A7K0DAU7_9NOCA</name>
<reference evidence="2 3" key="1">
    <citation type="submission" date="2019-10" db="EMBL/GenBank/DDBJ databases">
        <title>Nocardia macrotermitis sp. nov. and Nocardia aurantia sp. nov., isolated from the gut of fungus growing-termite Macrotermes natalensis.</title>
        <authorList>
            <person name="Benndorf R."/>
            <person name="Schwitalla J."/>
            <person name="Martin K."/>
            <person name="De Beer W."/>
            <person name="Kaster A.-K."/>
            <person name="Vollmers J."/>
            <person name="Poulsen M."/>
            <person name="Beemelmanns C."/>
        </authorList>
    </citation>
    <scope>NUCLEOTIDE SEQUENCE [LARGE SCALE GENOMIC DNA]</scope>
    <source>
        <strain evidence="2 3">RB20</strain>
    </source>
</reference>
<keyword evidence="3" id="KW-1185">Reference proteome</keyword>
<feature type="transmembrane region" description="Helical" evidence="1">
    <location>
        <begin position="49"/>
        <end position="71"/>
    </location>
</feature>
<keyword evidence="1" id="KW-1133">Transmembrane helix</keyword>
<feature type="transmembrane region" description="Helical" evidence="1">
    <location>
        <begin position="218"/>
        <end position="239"/>
    </location>
</feature>
<organism evidence="2 3">
    <name type="scientific">Nocardia macrotermitis</name>
    <dbReference type="NCBI Taxonomy" id="2585198"/>
    <lineage>
        <taxon>Bacteria</taxon>
        <taxon>Bacillati</taxon>
        <taxon>Actinomycetota</taxon>
        <taxon>Actinomycetes</taxon>
        <taxon>Mycobacteriales</taxon>
        <taxon>Nocardiaceae</taxon>
        <taxon>Nocardia</taxon>
    </lineage>
</organism>
<comment type="caution">
    <text evidence="2">The sequence shown here is derived from an EMBL/GenBank/DDBJ whole genome shotgun (WGS) entry which is preliminary data.</text>
</comment>